<evidence type="ECO:0000256" key="1">
    <source>
        <dbReference type="SAM" id="MobiDB-lite"/>
    </source>
</evidence>
<gene>
    <name evidence="2" type="ORF">BLNAU_19854</name>
</gene>
<proteinExistence type="predicted"/>
<name>A0ABQ9X0C4_9EUKA</name>
<feature type="compositionally biased region" description="Basic and acidic residues" evidence="1">
    <location>
        <begin position="39"/>
        <end position="50"/>
    </location>
</feature>
<evidence type="ECO:0000313" key="2">
    <source>
        <dbReference type="EMBL" id="KAK2945214.1"/>
    </source>
</evidence>
<accession>A0ABQ9X0C4</accession>
<evidence type="ECO:0000313" key="3">
    <source>
        <dbReference type="Proteomes" id="UP001281761"/>
    </source>
</evidence>
<dbReference type="EMBL" id="JARBJD010000268">
    <property type="protein sequence ID" value="KAK2945214.1"/>
    <property type="molecule type" value="Genomic_DNA"/>
</dbReference>
<feature type="region of interest" description="Disordered" evidence="1">
    <location>
        <begin position="39"/>
        <end position="73"/>
    </location>
</feature>
<dbReference type="Proteomes" id="UP001281761">
    <property type="component" value="Unassembled WGS sequence"/>
</dbReference>
<protein>
    <submittedName>
        <fullName evidence="2">Uncharacterized protein</fullName>
    </submittedName>
</protein>
<organism evidence="2 3">
    <name type="scientific">Blattamonas nauphoetae</name>
    <dbReference type="NCBI Taxonomy" id="2049346"/>
    <lineage>
        <taxon>Eukaryota</taxon>
        <taxon>Metamonada</taxon>
        <taxon>Preaxostyla</taxon>
        <taxon>Oxymonadida</taxon>
        <taxon>Blattamonas</taxon>
    </lineage>
</organism>
<feature type="compositionally biased region" description="Basic and acidic residues" evidence="1">
    <location>
        <begin position="59"/>
        <end position="73"/>
    </location>
</feature>
<sequence>MLREGVASEVVLGRIDSAKREVSCLMELFDTVNESKEIWEDEPTRNEVSKEQSAIRVSSTERERQSERTKAEDVKVEERKAELEIVWDDCADTKKGWESVVF</sequence>
<comment type="caution">
    <text evidence="2">The sequence shown here is derived from an EMBL/GenBank/DDBJ whole genome shotgun (WGS) entry which is preliminary data.</text>
</comment>
<keyword evidence="3" id="KW-1185">Reference proteome</keyword>
<reference evidence="2 3" key="1">
    <citation type="journal article" date="2022" name="bioRxiv">
        <title>Genomics of Preaxostyla Flagellates Illuminates Evolutionary Transitions and the Path Towards Mitochondrial Loss.</title>
        <authorList>
            <person name="Novak L.V.F."/>
            <person name="Treitli S.C."/>
            <person name="Pyrih J."/>
            <person name="Halakuc P."/>
            <person name="Pipaliya S.V."/>
            <person name="Vacek V."/>
            <person name="Brzon O."/>
            <person name="Soukal P."/>
            <person name="Eme L."/>
            <person name="Dacks J.B."/>
            <person name="Karnkowska A."/>
            <person name="Elias M."/>
            <person name="Hampl V."/>
        </authorList>
    </citation>
    <scope>NUCLEOTIDE SEQUENCE [LARGE SCALE GENOMIC DNA]</scope>
    <source>
        <strain evidence="2">NAU3</strain>
        <tissue evidence="2">Gut</tissue>
    </source>
</reference>